<sequence>MESISKKTLKKSSEVENSSKYMKTSHRSTPIRRMTKCDEQYSMLSHEELVSRLINAHTKIEELEAACSATSVNPTVRKNTSRQKLHTDESKGETEETQTDDTYSNQLVDSQSRPTFAYLSNTSSSMISSPDGVQLLIRELQAKLQDFSLGDNYNVKNEKEDDFVVAYEYRGDFPNCDEDLSHIENSENSSHSGSLMWDNENQQSIQMKGHFFRNEEDKEDDDTGSIDDDTVEEFPLIPSPVLNTPPYEYIFLTKENEAKVRIFLNPKLNQVFQEELTKLHQTEEEHVHFLDSKNSTQHCCIGTMQNVETNHNMDVNNRNHLVNCTSLDEVKNTFSSSNVIHCFDPSDVDLELKKMFMEKPPITHKIIRRKSRRERGSSVPAVDSYYGTGDLNKVGHASYFIPALTDSERKSIGWKNEYHYGHWKYSTLNFPTARANQIPLHPHPHLESSSRSKHNHHHHEADLPIPFLIDSDAISILESPTSPLPCDNTPNEDTLSFITLSGSTPISQSCHVIPDKSALKRILHWILPCVKTNHSESNSSINRGTSRSDNHCKECISEAKENNDDTDENEDDQTEPDTLLETLVEPSDKLHTPTSHFQISFAVGAKSGQLHSHHRYFPQGDHIQDSNQSNHNDCEDEDQESQHHHKHHHHGFLHWKHILTHGSRSVDSMSVMGGDVVESNPRMDVVHINQVNVEESIAGEIRESNAKLGEDNTMKGKASKVIDNVYDTTSDDISTDDEEDQINRDWKQSHGKKLKHCKAYTKLLTLKDLGYKSEDEVIETDEETNEGEDRIKNTEVVIPQVSKFSKDTDTDTHESSNAGKMRKTSKRRNRNRASASRVRNHKNGGQCNRTKKDGSSSDMGASGNDGDDDFSSGYPFSPTTLSEQNSFTTTHFCDDLESNSHVPTVSHGHTETRFLDPKDLLTQQYQESKGYNSSLPFVYDFEGNLDGTIDYDENVIQWMDQNFVQEIEEELGLLNSCLDAVLIKGLLTKGNVGTVGAQQAENEDFPEKTNGQHRIFTLNQRSQENHIDIENENLK</sequence>
<organism evidence="2 3">
    <name type="scientific">Orchesella dallaii</name>
    <dbReference type="NCBI Taxonomy" id="48710"/>
    <lineage>
        <taxon>Eukaryota</taxon>
        <taxon>Metazoa</taxon>
        <taxon>Ecdysozoa</taxon>
        <taxon>Arthropoda</taxon>
        <taxon>Hexapoda</taxon>
        <taxon>Collembola</taxon>
        <taxon>Entomobryomorpha</taxon>
        <taxon>Entomobryoidea</taxon>
        <taxon>Orchesellidae</taxon>
        <taxon>Orchesellinae</taxon>
        <taxon>Orchesella</taxon>
    </lineage>
</organism>
<feature type="compositionally biased region" description="Basic residues" evidence="1">
    <location>
        <begin position="820"/>
        <end position="831"/>
    </location>
</feature>
<feature type="region of interest" description="Disordered" evidence="1">
    <location>
        <begin position="612"/>
        <end position="649"/>
    </location>
</feature>
<dbReference type="Proteomes" id="UP001642540">
    <property type="component" value="Unassembled WGS sequence"/>
</dbReference>
<accession>A0ABP1RCY3</accession>
<feature type="compositionally biased region" description="Basic residues" evidence="1">
    <location>
        <begin position="23"/>
        <end position="32"/>
    </location>
</feature>
<feature type="compositionally biased region" description="Polar residues" evidence="1">
    <location>
        <begin position="69"/>
        <end position="78"/>
    </location>
</feature>
<feature type="compositionally biased region" description="Basic and acidic residues" evidence="1">
    <location>
        <begin position="804"/>
        <end position="814"/>
    </location>
</feature>
<name>A0ABP1RCY3_9HEXA</name>
<proteinExistence type="predicted"/>
<evidence type="ECO:0000313" key="2">
    <source>
        <dbReference type="EMBL" id="CAL8122542.1"/>
    </source>
</evidence>
<dbReference type="EMBL" id="CAXLJM020000068">
    <property type="protein sequence ID" value="CAL8122542.1"/>
    <property type="molecule type" value="Genomic_DNA"/>
</dbReference>
<evidence type="ECO:0000256" key="1">
    <source>
        <dbReference type="SAM" id="MobiDB-lite"/>
    </source>
</evidence>
<feature type="region of interest" description="Disordered" evidence="1">
    <location>
        <begin position="438"/>
        <end position="458"/>
    </location>
</feature>
<feature type="region of interest" description="Disordered" evidence="1">
    <location>
        <begin position="69"/>
        <end position="105"/>
    </location>
</feature>
<feature type="region of interest" description="Disordered" evidence="1">
    <location>
        <begin position="778"/>
        <end position="881"/>
    </location>
</feature>
<keyword evidence="3" id="KW-1185">Reference proteome</keyword>
<comment type="caution">
    <text evidence="2">The sequence shown here is derived from an EMBL/GenBank/DDBJ whole genome shotgun (WGS) entry which is preliminary data.</text>
</comment>
<protein>
    <submittedName>
        <fullName evidence="2">Uncharacterized protein</fullName>
    </submittedName>
</protein>
<gene>
    <name evidence="2" type="ORF">ODALV1_LOCUS19853</name>
</gene>
<feature type="region of interest" description="Disordered" evidence="1">
    <location>
        <begin position="1"/>
        <end position="32"/>
    </location>
</feature>
<feature type="compositionally biased region" description="Basic and acidic residues" evidence="1">
    <location>
        <begin position="85"/>
        <end position="94"/>
    </location>
</feature>
<evidence type="ECO:0000313" key="3">
    <source>
        <dbReference type="Proteomes" id="UP001642540"/>
    </source>
</evidence>
<reference evidence="2 3" key="1">
    <citation type="submission" date="2024-08" db="EMBL/GenBank/DDBJ databases">
        <authorList>
            <person name="Cucini C."/>
            <person name="Frati F."/>
        </authorList>
    </citation>
    <scope>NUCLEOTIDE SEQUENCE [LARGE SCALE GENOMIC DNA]</scope>
</reference>